<dbReference type="AlphaFoldDB" id="A0A1D1VBT8"/>
<evidence type="ECO:0000313" key="3">
    <source>
        <dbReference type="EMBL" id="GAU99099.1"/>
    </source>
</evidence>
<feature type="transmembrane region" description="Helical" evidence="2">
    <location>
        <begin position="39"/>
        <end position="60"/>
    </location>
</feature>
<keyword evidence="2" id="KW-0472">Membrane</keyword>
<organism evidence="3 4">
    <name type="scientific">Ramazzottius varieornatus</name>
    <name type="common">Water bear</name>
    <name type="synonym">Tardigrade</name>
    <dbReference type="NCBI Taxonomy" id="947166"/>
    <lineage>
        <taxon>Eukaryota</taxon>
        <taxon>Metazoa</taxon>
        <taxon>Ecdysozoa</taxon>
        <taxon>Tardigrada</taxon>
        <taxon>Eutardigrada</taxon>
        <taxon>Parachela</taxon>
        <taxon>Hypsibioidea</taxon>
        <taxon>Ramazzottiidae</taxon>
        <taxon>Ramazzottius</taxon>
    </lineage>
</organism>
<evidence type="ECO:0000313" key="4">
    <source>
        <dbReference type="Proteomes" id="UP000186922"/>
    </source>
</evidence>
<evidence type="ECO:0000256" key="1">
    <source>
        <dbReference type="SAM" id="MobiDB-lite"/>
    </source>
</evidence>
<sequence length="236" mass="26786">MEEPVPETEPAIVHSPDSGTDHRSKFNSVCIFCGEEEGAWLVGAYTLIMGVVGFILLIATKVWDRDHVFGPIGIVLFVMLTVGAFLLFFGLYRRLIWLLYAWISIFMVNFVCHAIVWTLCLKNLLLFLEDTSLLKHVPSEDENTLDLFKYYVLGMTLGSVCLLLSLWSVATVVRVRNLFHRNPEQRHLERPMSFAVSSSRSKRRNLSAGKKTLRLPFVPFRRSNSVPLTHSTTGPV</sequence>
<reference evidence="3 4" key="1">
    <citation type="journal article" date="2016" name="Nat. Commun.">
        <title>Extremotolerant tardigrade genome and improved radiotolerance of human cultured cells by tardigrade-unique protein.</title>
        <authorList>
            <person name="Hashimoto T."/>
            <person name="Horikawa D.D."/>
            <person name="Saito Y."/>
            <person name="Kuwahara H."/>
            <person name="Kozuka-Hata H."/>
            <person name="Shin-I T."/>
            <person name="Minakuchi Y."/>
            <person name="Ohishi K."/>
            <person name="Motoyama A."/>
            <person name="Aizu T."/>
            <person name="Enomoto A."/>
            <person name="Kondo K."/>
            <person name="Tanaka S."/>
            <person name="Hara Y."/>
            <person name="Koshikawa S."/>
            <person name="Sagara H."/>
            <person name="Miura T."/>
            <person name="Yokobori S."/>
            <person name="Miyagawa K."/>
            <person name="Suzuki Y."/>
            <person name="Kubo T."/>
            <person name="Oyama M."/>
            <person name="Kohara Y."/>
            <person name="Fujiyama A."/>
            <person name="Arakawa K."/>
            <person name="Katayama T."/>
            <person name="Toyoda A."/>
            <person name="Kunieda T."/>
        </authorList>
    </citation>
    <scope>NUCLEOTIDE SEQUENCE [LARGE SCALE GENOMIC DNA]</scope>
    <source>
        <strain evidence="3 4">YOKOZUNA-1</strain>
    </source>
</reference>
<name>A0A1D1VBT8_RAMVA</name>
<gene>
    <name evidence="3" type="primary">RvY_10143-1</name>
    <name evidence="3" type="synonym">RvY_10143.1</name>
    <name evidence="3" type="ORF">RvY_10143</name>
</gene>
<feature type="transmembrane region" description="Helical" evidence="2">
    <location>
        <begin position="99"/>
        <end position="128"/>
    </location>
</feature>
<feature type="region of interest" description="Disordered" evidence="1">
    <location>
        <begin position="1"/>
        <end position="22"/>
    </location>
</feature>
<keyword evidence="2" id="KW-1133">Transmembrane helix</keyword>
<comment type="caution">
    <text evidence="3">The sequence shown here is derived from an EMBL/GenBank/DDBJ whole genome shotgun (WGS) entry which is preliminary data.</text>
</comment>
<evidence type="ECO:0000256" key="2">
    <source>
        <dbReference type="SAM" id="Phobius"/>
    </source>
</evidence>
<accession>A0A1D1VBT8</accession>
<feature type="transmembrane region" description="Helical" evidence="2">
    <location>
        <begin position="72"/>
        <end position="92"/>
    </location>
</feature>
<dbReference type="EMBL" id="BDGG01000005">
    <property type="protein sequence ID" value="GAU99099.1"/>
    <property type="molecule type" value="Genomic_DNA"/>
</dbReference>
<keyword evidence="2" id="KW-0812">Transmembrane</keyword>
<keyword evidence="4" id="KW-1185">Reference proteome</keyword>
<feature type="transmembrane region" description="Helical" evidence="2">
    <location>
        <begin position="148"/>
        <end position="173"/>
    </location>
</feature>
<protein>
    <submittedName>
        <fullName evidence="3">Uncharacterized protein</fullName>
    </submittedName>
</protein>
<dbReference type="Proteomes" id="UP000186922">
    <property type="component" value="Unassembled WGS sequence"/>
</dbReference>
<proteinExistence type="predicted"/>